<dbReference type="Proteomes" id="UP001165079">
    <property type="component" value="Unassembled WGS sequence"/>
</dbReference>
<feature type="transmembrane region" description="Helical" evidence="1">
    <location>
        <begin position="44"/>
        <end position="64"/>
    </location>
</feature>
<feature type="transmembrane region" description="Helical" evidence="1">
    <location>
        <begin position="190"/>
        <end position="210"/>
    </location>
</feature>
<reference evidence="2" key="1">
    <citation type="submission" date="2023-03" db="EMBL/GenBank/DDBJ databases">
        <title>Actinorhabdospora filicis NBRC 111898.</title>
        <authorList>
            <person name="Ichikawa N."/>
            <person name="Sato H."/>
            <person name="Tonouchi N."/>
        </authorList>
    </citation>
    <scope>NUCLEOTIDE SEQUENCE</scope>
    <source>
        <strain evidence="2">NBRC 111898</strain>
    </source>
</reference>
<evidence type="ECO:0000313" key="3">
    <source>
        <dbReference type="Proteomes" id="UP001165079"/>
    </source>
</evidence>
<keyword evidence="1" id="KW-1133">Transmembrane helix</keyword>
<feature type="transmembrane region" description="Helical" evidence="1">
    <location>
        <begin position="158"/>
        <end position="178"/>
    </location>
</feature>
<protein>
    <submittedName>
        <fullName evidence="2">Uncharacterized protein</fullName>
    </submittedName>
</protein>
<keyword evidence="3" id="KW-1185">Reference proteome</keyword>
<dbReference type="EMBL" id="BSTX01000006">
    <property type="protein sequence ID" value="GLZ81456.1"/>
    <property type="molecule type" value="Genomic_DNA"/>
</dbReference>
<gene>
    <name evidence="2" type="ORF">Afil01_62630</name>
</gene>
<feature type="transmembrane region" description="Helical" evidence="1">
    <location>
        <begin position="105"/>
        <end position="131"/>
    </location>
</feature>
<keyword evidence="1" id="KW-0472">Membrane</keyword>
<keyword evidence="1" id="KW-0812">Transmembrane</keyword>
<accession>A0A9W6WDC0</accession>
<proteinExistence type="predicted"/>
<name>A0A9W6WDC0_9ACTN</name>
<feature type="transmembrane region" description="Helical" evidence="1">
    <location>
        <begin position="76"/>
        <end position="99"/>
    </location>
</feature>
<sequence>MYTPRPQMPGRVILATAMIAVLAGASLLTLLRGLSAGWFAAGNVIGWTGGALAVLGLAAGFAAVNFRAGRAWIRRLALGCCLAIAILTGAAAAVAFVLGLSSGGLGAAIALFIGIFAVGFAALAVTASVALMSAQARDWFGWAGDLVPEQDEWRPARAVPAVMIATGVAALLVLILLWSRLTLGFGADALGIASAVVVGAMGVPVAMGAVAARVIGLAAAAVGSFAWGLDAIASIVSVISPGDLGDAFAGLFLIALAGLNITTVVLLTRRGRTPDATPEAG</sequence>
<feature type="transmembrane region" description="Helical" evidence="1">
    <location>
        <begin position="247"/>
        <end position="267"/>
    </location>
</feature>
<organism evidence="2 3">
    <name type="scientific">Actinorhabdospora filicis</name>
    <dbReference type="NCBI Taxonomy" id="1785913"/>
    <lineage>
        <taxon>Bacteria</taxon>
        <taxon>Bacillati</taxon>
        <taxon>Actinomycetota</taxon>
        <taxon>Actinomycetes</taxon>
        <taxon>Micromonosporales</taxon>
        <taxon>Micromonosporaceae</taxon>
        <taxon>Actinorhabdospora</taxon>
    </lineage>
</organism>
<evidence type="ECO:0000256" key="1">
    <source>
        <dbReference type="SAM" id="Phobius"/>
    </source>
</evidence>
<feature type="transmembrane region" description="Helical" evidence="1">
    <location>
        <begin position="217"/>
        <end position="241"/>
    </location>
</feature>
<comment type="caution">
    <text evidence="2">The sequence shown here is derived from an EMBL/GenBank/DDBJ whole genome shotgun (WGS) entry which is preliminary data.</text>
</comment>
<dbReference type="RefSeq" id="WP_285666930.1">
    <property type="nucleotide sequence ID" value="NZ_BSTX01000006.1"/>
</dbReference>
<feature type="transmembrane region" description="Helical" evidence="1">
    <location>
        <begin position="12"/>
        <end position="32"/>
    </location>
</feature>
<evidence type="ECO:0000313" key="2">
    <source>
        <dbReference type="EMBL" id="GLZ81456.1"/>
    </source>
</evidence>
<dbReference type="AlphaFoldDB" id="A0A9W6WDC0"/>